<dbReference type="SUPFAM" id="SSF55073">
    <property type="entry name" value="Nucleotide cyclase"/>
    <property type="match status" value="1"/>
</dbReference>
<dbReference type="NCBIfam" id="TIGR00254">
    <property type="entry name" value="GGDEF"/>
    <property type="match status" value="1"/>
</dbReference>
<dbReference type="Gene3D" id="3.30.70.270">
    <property type="match status" value="1"/>
</dbReference>
<dbReference type="Proteomes" id="UP001620460">
    <property type="component" value="Unassembled WGS sequence"/>
</dbReference>
<keyword evidence="1" id="KW-1133">Transmembrane helix</keyword>
<dbReference type="SMART" id="SM00052">
    <property type="entry name" value="EAL"/>
    <property type="match status" value="1"/>
</dbReference>
<accession>A0ABW8JRJ2</accession>
<dbReference type="PANTHER" id="PTHR44757">
    <property type="entry name" value="DIGUANYLATE CYCLASE DGCP"/>
    <property type="match status" value="1"/>
</dbReference>
<gene>
    <name evidence="4" type="ORF">ISP17_00640</name>
</gene>
<feature type="transmembrane region" description="Helical" evidence="1">
    <location>
        <begin position="6"/>
        <end position="25"/>
    </location>
</feature>
<proteinExistence type="predicted"/>
<dbReference type="PANTHER" id="PTHR44757:SF2">
    <property type="entry name" value="BIOFILM ARCHITECTURE MAINTENANCE PROTEIN MBAA"/>
    <property type="match status" value="1"/>
</dbReference>
<feature type="transmembrane region" description="Helical" evidence="1">
    <location>
        <begin position="75"/>
        <end position="91"/>
    </location>
</feature>
<dbReference type="PROSITE" id="PS50887">
    <property type="entry name" value="GGDEF"/>
    <property type="match status" value="1"/>
</dbReference>
<dbReference type="EMBL" id="JADIKM010000001">
    <property type="protein sequence ID" value="MFK2902452.1"/>
    <property type="molecule type" value="Genomic_DNA"/>
</dbReference>
<evidence type="ECO:0000259" key="2">
    <source>
        <dbReference type="PROSITE" id="PS50883"/>
    </source>
</evidence>
<feature type="transmembrane region" description="Helical" evidence="1">
    <location>
        <begin position="98"/>
        <end position="115"/>
    </location>
</feature>
<feature type="domain" description="EAL" evidence="2">
    <location>
        <begin position="416"/>
        <end position="670"/>
    </location>
</feature>
<protein>
    <submittedName>
        <fullName evidence="4">EAL domain-containing protein</fullName>
    </submittedName>
</protein>
<keyword evidence="5" id="KW-1185">Reference proteome</keyword>
<feature type="transmembrane region" description="Helical" evidence="1">
    <location>
        <begin position="158"/>
        <end position="178"/>
    </location>
</feature>
<dbReference type="InterPro" id="IPR029787">
    <property type="entry name" value="Nucleotide_cyclase"/>
</dbReference>
<dbReference type="CDD" id="cd01948">
    <property type="entry name" value="EAL"/>
    <property type="match status" value="1"/>
</dbReference>
<name>A0ABW8JRJ2_9GAMM</name>
<dbReference type="RefSeq" id="WP_404629579.1">
    <property type="nucleotide sequence ID" value="NZ_JADIKM010000001.1"/>
</dbReference>
<dbReference type="InterPro" id="IPR000160">
    <property type="entry name" value="GGDEF_dom"/>
</dbReference>
<evidence type="ECO:0000313" key="5">
    <source>
        <dbReference type="Proteomes" id="UP001620460"/>
    </source>
</evidence>
<dbReference type="Pfam" id="PF00990">
    <property type="entry name" value="GGDEF"/>
    <property type="match status" value="1"/>
</dbReference>
<dbReference type="InterPro" id="IPR052155">
    <property type="entry name" value="Biofilm_reg_signaling"/>
</dbReference>
<keyword evidence="1" id="KW-0472">Membrane</keyword>
<reference evidence="4 5" key="1">
    <citation type="submission" date="2020-10" db="EMBL/GenBank/DDBJ databases">
        <title>Phylogeny of dyella-like bacteria.</title>
        <authorList>
            <person name="Fu J."/>
        </authorList>
    </citation>
    <scope>NUCLEOTIDE SEQUENCE [LARGE SCALE GENOMIC DNA]</scope>
    <source>
        <strain evidence="4 5">Gsoil3046</strain>
    </source>
</reference>
<keyword evidence="1" id="KW-0812">Transmembrane</keyword>
<feature type="domain" description="GGDEF" evidence="3">
    <location>
        <begin position="274"/>
        <end position="407"/>
    </location>
</feature>
<dbReference type="SMART" id="SM00267">
    <property type="entry name" value="GGDEF"/>
    <property type="match status" value="1"/>
</dbReference>
<dbReference type="InterPro" id="IPR043128">
    <property type="entry name" value="Rev_trsase/Diguanyl_cyclase"/>
</dbReference>
<comment type="caution">
    <text evidence="4">The sequence shown here is derived from an EMBL/GenBank/DDBJ whole genome shotgun (WGS) entry which is preliminary data.</text>
</comment>
<organism evidence="4 5">
    <name type="scientific">Dyella ginsengisoli</name>
    <dbReference type="NCBI Taxonomy" id="363848"/>
    <lineage>
        <taxon>Bacteria</taxon>
        <taxon>Pseudomonadati</taxon>
        <taxon>Pseudomonadota</taxon>
        <taxon>Gammaproteobacteria</taxon>
        <taxon>Lysobacterales</taxon>
        <taxon>Rhodanobacteraceae</taxon>
        <taxon>Dyella</taxon>
    </lineage>
</organism>
<evidence type="ECO:0000313" key="4">
    <source>
        <dbReference type="EMBL" id="MFK2902452.1"/>
    </source>
</evidence>
<feature type="transmembrane region" description="Helical" evidence="1">
    <location>
        <begin position="198"/>
        <end position="216"/>
    </location>
</feature>
<dbReference type="SUPFAM" id="SSF141868">
    <property type="entry name" value="EAL domain-like"/>
    <property type="match status" value="1"/>
</dbReference>
<evidence type="ECO:0000256" key="1">
    <source>
        <dbReference type="SAM" id="Phobius"/>
    </source>
</evidence>
<dbReference type="InterPro" id="IPR035919">
    <property type="entry name" value="EAL_sf"/>
</dbReference>
<sequence length="677" mass="72514">MAHPDNLWLLALLSALATLHAYLALDVIGRVTRTRGAVPALWLGFGAAVLAVGVWATRQLGLAASSGLDGLRDAAAFGTTWLATAAALWLMERPRRPALATALAGITLGGGLAFASRLDLSLDGGAIIPDLASMLLCAIVGAWLALALRGQVPTRWRAWLSAAVLGLTVVAVPCVGVAMARDAAAAQLLGRNVATAPAAAAFVISALVLLLAAVVLRAQRELARQAAQIRGELEAARQALVHQAFHDVLTALPNRAKVLAQLQELLPNARREAFEVAVMFIDLDGFKSINDTLGHEAGDAFLRCVADALRDSVRPRDTVARFGGDEFVVVLERYRSRGNLSAICDKILARVSAPVLVAGQKVTATPSIGVAMFPGDGDDPAELLRHADIAMYAAKQRGKAGFCFYEPRMIEQASERLALSTELREGLGRGEIRVCYQPKVDLRTRELVGLEALARWAHPTRGALPPSVFIPLAEDCGLIARLGETVVREVAGQIAQWRAQGLPLVPVAINLSMQEVQGAQFVPSLLRTLGEAGLDRDAIEFEITETAAMTDVHTTLGQLRTLDTLGFRIAIDDFGTGFSSLSHLRQLPARAIKIDQSFVHGARRSHHDREIAEAIIALARKLRLHTIAEGVETEEQARWLQRAGCDTGQGFLFGRPLDAERVAAMLRERCAAPTLDG</sequence>
<dbReference type="Gene3D" id="3.20.20.450">
    <property type="entry name" value="EAL domain"/>
    <property type="match status" value="1"/>
</dbReference>
<dbReference type="Pfam" id="PF00563">
    <property type="entry name" value="EAL"/>
    <property type="match status" value="1"/>
</dbReference>
<feature type="transmembrane region" description="Helical" evidence="1">
    <location>
        <begin position="127"/>
        <end position="146"/>
    </location>
</feature>
<evidence type="ECO:0000259" key="3">
    <source>
        <dbReference type="PROSITE" id="PS50887"/>
    </source>
</evidence>
<dbReference type="PROSITE" id="PS50883">
    <property type="entry name" value="EAL"/>
    <property type="match status" value="1"/>
</dbReference>
<feature type="transmembrane region" description="Helical" evidence="1">
    <location>
        <begin position="37"/>
        <end position="55"/>
    </location>
</feature>
<dbReference type="InterPro" id="IPR001633">
    <property type="entry name" value="EAL_dom"/>
</dbReference>
<dbReference type="CDD" id="cd01949">
    <property type="entry name" value="GGDEF"/>
    <property type="match status" value="1"/>
</dbReference>